<evidence type="ECO:0000256" key="14">
    <source>
        <dbReference type="ARBA" id="ARBA00023180"/>
    </source>
</evidence>
<keyword evidence="5" id="KW-1003">Cell membrane</keyword>
<feature type="region of interest" description="Disordered" evidence="22">
    <location>
        <begin position="25"/>
        <end position="61"/>
    </location>
</feature>
<dbReference type="Pfam" id="PF01522">
    <property type="entry name" value="Polysacc_deac_1"/>
    <property type="match status" value="1"/>
</dbReference>
<evidence type="ECO:0000313" key="26">
    <source>
        <dbReference type="Proteomes" id="UP001385951"/>
    </source>
</evidence>
<keyword evidence="6" id="KW-0134">Cell wall</keyword>
<evidence type="ECO:0000256" key="21">
    <source>
        <dbReference type="ARBA" id="ARBA00048494"/>
    </source>
</evidence>
<evidence type="ECO:0000256" key="16">
    <source>
        <dbReference type="ARBA" id="ARBA00023285"/>
    </source>
</evidence>
<gene>
    <name evidence="25" type="ORF">QCA50_001499</name>
</gene>
<dbReference type="PROSITE" id="PS51677">
    <property type="entry name" value="NODB"/>
    <property type="match status" value="1"/>
</dbReference>
<comment type="similarity">
    <text evidence="4">Belongs to the polysaccharide deacetylase family.</text>
</comment>
<sequence>MRYALLSALVLPAVVVAHANRARDVHHPRQAPSSAASASVPASGSATSAATGSSVASGASSAVSGTVAPTTTLAQFSFSLPATNPTAIPISSLSAGTQTTSPTLGVTTTYAAGTTPTFLPNAPPLPDISKLVISSYPALDKPPPTDSPEVQAWIQEVAQSGVQIPNLTPSMAGGCAANPTLLNDPDRCWWTCGGCTDSNDVVSCPEKLHWGMSHDDGPAPYTPNLLQYLDQNQLRTTFFAVGSRCLSYPSLLQEEYMAQHQIAVHTWSHPQMTTLSNDEIIAELGWSKKIIKDVLGVTPTYWRPPFGDVDNRVRAIARAMNLATVIWTRLDAGHTFDTNDFNIPGGTASPSEVVFNWQNILNNATQIDTGFIVLEHDLFVQQVEVGTGYILPAALAFQPKLTIEPIITCLNKPLQDAYAETNDNTTNPPIVSGAQPVTLSSGAPGSAEATGGAQNGDNSGALPVAMLGNTNLLALTGSALLAVAAGARVLF</sequence>
<dbReference type="PANTHER" id="PTHR10587:SF133">
    <property type="entry name" value="CHITIN DEACETYLASE 1-RELATED"/>
    <property type="match status" value="1"/>
</dbReference>
<evidence type="ECO:0000256" key="15">
    <source>
        <dbReference type="ARBA" id="ARBA00023277"/>
    </source>
</evidence>
<feature type="domain" description="NodB homology" evidence="24">
    <location>
        <begin position="208"/>
        <end position="409"/>
    </location>
</feature>
<evidence type="ECO:0000256" key="11">
    <source>
        <dbReference type="ARBA" id="ARBA00022801"/>
    </source>
</evidence>
<evidence type="ECO:0000256" key="13">
    <source>
        <dbReference type="ARBA" id="ARBA00023136"/>
    </source>
</evidence>
<protein>
    <recommendedName>
        <fullName evidence="20">chitin deacetylase</fullName>
        <ecNumber evidence="20">3.5.1.41</ecNumber>
    </recommendedName>
</protein>
<dbReference type="SUPFAM" id="SSF88713">
    <property type="entry name" value="Glycoside hydrolase/deacetylase"/>
    <property type="match status" value="1"/>
</dbReference>
<evidence type="ECO:0000256" key="3">
    <source>
        <dbReference type="ARBA" id="ARBA00004609"/>
    </source>
</evidence>
<evidence type="ECO:0000256" key="20">
    <source>
        <dbReference type="ARBA" id="ARBA00024056"/>
    </source>
</evidence>
<evidence type="ECO:0000256" key="22">
    <source>
        <dbReference type="SAM" id="MobiDB-lite"/>
    </source>
</evidence>
<feature type="chain" id="PRO_5043956745" description="chitin deacetylase" evidence="23">
    <location>
        <begin position="20"/>
        <end position="491"/>
    </location>
</feature>
<comment type="cofactor">
    <cofactor evidence="1">
        <name>Co(2+)</name>
        <dbReference type="ChEBI" id="CHEBI:48828"/>
    </cofactor>
</comment>
<organism evidence="25 26">
    <name type="scientific">Cerrena zonata</name>
    <dbReference type="NCBI Taxonomy" id="2478898"/>
    <lineage>
        <taxon>Eukaryota</taxon>
        <taxon>Fungi</taxon>
        <taxon>Dikarya</taxon>
        <taxon>Basidiomycota</taxon>
        <taxon>Agaricomycotina</taxon>
        <taxon>Agaricomycetes</taxon>
        <taxon>Polyporales</taxon>
        <taxon>Cerrenaceae</taxon>
        <taxon>Cerrena</taxon>
    </lineage>
</organism>
<accession>A0AAW0GW04</accession>
<evidence type="ECO:0000256" key="19">
    <source>
        <dbReference type="ARBA" id="ARBA00023326"/>
    </source>
</evidence>
<dbReference type="GO" id="GO:0006032">
    <property type="term" value="P:chitin catabolic process"/>
    <property type="evidence" value="ECO:0007669"/>
    <property type="project" value="UniProtKB-KW"/>
</dbReference>
<keyword evidence="13" id="KW-0472">Membrane</keyword>
<feature type="signal peptide" evidence="23">
    <location>
        <begin position="1"/>
        <end position="19"/>
    </location>
</feature>
<feature type="compositionally biased region" description="Low complexity" evidence="22">
    <location>
        <begin position="31"/>
        <end position="61"/>
    </location>
</feature>
<keyword evidence="18" id="KW-0961">Cell wall biogenesis/degradation</keyword>
<dbReference type="InterPro" id="IPR050248">
    <property type="entry name" value="Polysacc_deacetylase_ArnD"/>
</dbReference>
<keyword evidence="11" id="KW-0378">Hydrolase</keyword>
<dbReference type="EMBL" id="JASBNA010000002">
    <property type="protein sequence ID" value="KAK7694317.1"/>
    <property type="molecule type" value="Genomic_DNA"/>
</dbReference>
<proteinExistence type="inferred from homology"/>
<dbReference type="InterPro" id="IPR002509">
    <property type="entry name" value="NODB_dom"/>
</dbReference>
<evidence type="ECO:0000256" key="2">
    <source>
        <dbReference type="ARBA" id="ARBA00004191"/>
    </source>
</evidence>
<comment type="subcellular location">
    <subcellularLocation>
        <location evidence="3">Cell membrane</location>
        <topology evidence="3">Lipid-anchor</topology>
        <topology evidence="3">GPI-anchor</topology>
    </subcellularLocation>
    <subcellularLocation>
        <location evidence="2">Secreted</location>
        <location evidence="2">Cell wall</location>
    </subcellularLocation>
</comment>
<dbReference type="Gene3D" id="3.20.20.370">
    <property type="entry name" value="Glycoside hydrolase/deacetylase"/>
    <property type="match status" value="1"/>
</dbReference>
<dbReference type="GO" id="GO:0005886">
    <property type="term" value="C:plasma membrane"/>
    <property type="evidence" value="ECO:0007669"/>
    <property type="project" value="UniProtKB-SubCell"/>
</dbReference>
<keyword evidence="26" id="KW-1185">Reference proteome</keyword>
<dbReference type="GO" id="GO:0009272">
    <property type="term" value="P:fungal-type cell wall biogenesis"/>
    <property type="evidence" value="ECO:0007669"/>
    <property type="project" value="UniProtKB-ARBA"/>
</dbReference>
<comment type="caution">
    <text evidence="25">The sequence shown here is derived from an EMBL/GenBank/DDBJ whole genome shotgun (WGS) entry which is preliminary data.</text>
</comment>
<feature type="region of interest" description="Disordered" evidence="22">
    <location>
        <begin position="422"/>
        <end position="455"/>
    </location>
</feature>
<dbReference type="GO" id="GO:0098552">
    <property type="term" value="C:side of membrane"/>
    <property type="evidence" value="ECO:0007669"/>
    <property type="project" value="UniProtKB-KW"/>
</dbReference>
<evidence type="ECO:0000256" key="6">
    <source>
        <dbReference type="ARBA" id="ARBA00022512"/>
    </source>
</evidence>
<evidence type="ECO:0000256" key="9">
    <source>
        <dbReference type="ARBA" id="ARBA00022723"/>
    </source>
</evidence>
<evidence type="ECO:0000259" key="24">
    <source>
        <dbReference type="PROSITE" id="PS51677"/>
    </source>
</evidence>
<dbReference type="GO" id="GO:0000272">
    <property type="term" value="P:polysaccharide catabolic process"/>
    <property type="evidence" value="ECO:0007669"/>
    <property type="project" value="UniProtKB-KW"/>
</dbReference>
<evidence type="ECO:0000256" key="8">
    <source>
        <dbReference type="ARBA" id="ARBA00022622"/>
    </source>
</evidence>
<keyword evidence="12" id="KW-0146">Chitin degradation</keyword>
<dbReference type="InterPro" id="IPR011330">
    <property type="entry name" value="Glyco_hydro/deAcase_b/a-brl"/>
</dbReference>
<keyword evidence="7" id="KW-0964">Secreted</keyword>
<dbReference type="PANTHER" id="PTHR10587">
    <property type="entry name" value="GLYCOSYL TRANSFERASE-RELATED"/>
    <property type="match status" value="1"/>
</dbReference>
<keyword evidence="8" id="KW-0336">GPI-anchor</keyword>
<reference evidence="25 26" key="1">
    <citation type="submission" date="2022-09" db="EMBL/GenBank/DDBJ databases">
        <authorList>
            <person name="Palmer J.M."/>
        </authorList>
    </citation>
    <scope>NUCLEOTIDE SEQUENCE [LARGE SCALE GENOMIC DNA]</scope>
    <source>
        <strain evidence="25 26">DSM 7382</strain>
    </source>
</reference>
<dbReference type="GO" id="GO:0004099">
    <property type="term" value="F:chitin deacetylase activity"/>
    <property type="evidence" value="ECO:0007669"/>
    <property type="project" value="UniProtKB-EC"/>
</dbReference>
<keyword evidence="9" id="KW-0479">Metal-binding</keyword>
<keyword evidence="10 23" id="KW-0732">Signal</keyword>
<evidence type="ECO:0000256" key="12">
    <source>
        <dbReference type="ARBA" id="ARBA00023024"/>
    </source>
</evidence>
<evidence type="ECO:0000256" key="23">
    <source>
        <dbReference type="SAM" id="SignalP"/>
    </source>
</evidence>
<keyword evidence="17" id="KW-0449">Lipoprotein</keyword>
<keyword evidence="14" id="KW-0325">Glycoprotein</keyword>
<keyword evidence="19" id="KW-0624">Polysaccharide degradation</keyword>
<keyword evidence="15" id="KW-0119">Carbohydrate metabolism</keyword>
<comment type="catalytic activity">
    <reaction evidence="21">
        <text>[(1-&gt;4)-N-acetyl-beta-D-glucosaminyl](n) + n H2O = chitosan + n acetate</text>
        <dbReference type="Rhea" id="RHEA:10464"/>
        <dbReference type="Rhea" id="RHEA-COMP:9593"/>
        <dbReference type="Rhea" id="RHEA-COMP:9597"/>
        <dbReference type="ChEBI" id="CHEBI:15377"/>
        <dbReference type="ChEBI" id="CHEBI:17029"/>
        <dbReference type="ChEBI" id="CHEBI:30089"/>
        <dbReference type="ChEBI" id="CHEBI:57704"/>
        <dbReference type="EC" id="3.5.1.41"/>
    </reaction>
    <physiologicalReaction direction="left-to-right" evidence="21">
        <dbReference type="Rhea" id="RHEA:10465"/>
    </physiologicalReaction>
</comment>
<evidence type="ECO:0000313" key="25">
    <source>
        <dbReference type="EMBL" id="KAK7694317.1"/>
    </source>
</evidence>
<dbReference type="GO" id="GO:0071555">
    <property type="term" value="P:cell wall organization"/>
    <property type="evidence" value="ECO:0007669"/>
    <property type="project" value="UniProtKB-KW"/>
</dbReference>
<dbReference type="EC" id="3.5.1.41" evidence="20"/>
<evidence type="ECO:0000256" key="17">
    <source>
        <dbReference type="ARBA" id="ARBA00023288"/>
    </source>
</evidence>
<evidence type="ECO:0000256" key="5">
    <source>
        <dbReference type="ARBA" id="ARBA00022475"/>
    </source>
</evidence>
<dbReference type="AlphaFoldDB" id="A0AAW0GW04"/>
<evidence type="ECO:0000256" key="4">
    <source>
        <dbReference type="ARBA" id="ARBA00010973"/>
    </source>
</evidence>
<dbReference type="FunFam" id="3.20.20.370:FF:000004">
    <property type="entry name" value="Related to Chitin deacetylase"/>
    <property type="match status" value="1"/>
</dbReference>
<evidence type="ECO:0000256" key="7">
    <source>
        <dbReference type="ARBA" id="ARBA00022525"/>
    </source>
</evidence>
<feature type="compositionally biased region" description="Polar residues" evidence="22">
    <location>
        <begin position="422"/>
        <end position="443"/>
    </location>
</feature>
<name>A0AAW0GW04_9APHY</name>
<evidence type="ECO:0000256" key="1">
    <source>
        <dbReference type="ARBA" id="ARBA00001941"/>
    </source>
</evidence>
<dbReference type="Proteomes" id="UP001385951">
    <property type="component" value="Unassembled WGS sequence"/>
</dbReference>
<dbReference type="GO" id="GO:0046872">
    <property type="term" value="F:metal ion binding"/>
    <property type="evidence" value="ECO:0007669"/>
    <property type="project" value="UniProtKB-KW"/>
</dbReference>
<evidence type="ECO:0000256" key="18">
    <source>
        <dbReference type="ARBA" id="ARBA00023316"/>
    </source>
</evidence>
<keyword evidence="16" id="KW-0170">Cobalt</keyword>
<evidence type="ECO:0000256" key="10">
    <source>
        <dbReference type="ARBA" id="ARBA00022729"/>
    </source>
</evidence>